<evidence type="ECO:0000256" key="2">
    <source>
        <dbReference type="SAM" id="SignalP"/>
    </source>
</evidence>
<comment type="caution">
    <text evidence="3">The sequence shown here is derived from an EMBL/GenBank/DDBJ whole genome shotgun (WGS) entry which is preliminary data.</text>
</comment>
<sequence length="159" mass="16114">MSLTRALAGLGVVAALSLTAACGADDEPAAKPTSRLTMSADNTEAPAASRTPQSAEDADGPAAVARAAVKAMAEKDYTGYCALFDAKGEAPTTEQVEDCATFMDGVFTDDVAAQAKAALKAGPSEVFEAKGAATVTYKGLGSEKIDLVLIDGTWYATNG</sequence>
<organism evidence="3 4">
    <name type="scientific">Nocardioides yefusunii</name>
    <dbReference type="NCBI Taxonomy" id="2500546"/>
    <lineage>
        <taxon>Bacteria</taxon>
        <taxon>Bacillati</taxon>
        <taxon>Actinomycetota</taxon>
        <taxon>Actinomycetes</taxon>
        <taxon>Propionibacteriales</taxon>
        <taxon>Nocardioidaceae</taxon>
        <taxon>Nocardioides</taxon>
    </lineage>
</organism>
<feature type="region of interest" description="Disordered" evidence="1">
    <location>
        <begin position="26"/>
        <end position="61"/>
    </location>
</feature>
<dbReference type="EMBL" id="JBHSQI010000009">
    <property type="protein sequence ID" value="MFC6154879.1"/>
    <property type="molecule type" value="Genomic_DNA"/>
</dbReference>
<keyword evidence="4" id="KW-1185">Reference proteome</keyword>
<keyword evidence="2" id="KW-0732">Signal</keyword>
<name>A0ABW1QZC0_9ACTN</name>
<reference evidence="4" key="1">
    <citation type="journal article" date="2019" name="Int. J. Syst. Evol. Microbiol.">
        <title>The Global Catalogue of Microorganisms (GCM) 10K type strain sequencing project: providing services to taxonomists for standard genome sequencing and annotation.</title>
        <authorList>
            <consortium name="The Broad Institute Genomics Platform"/>
            <consortium name="The Broad Institute Genome Sequencing Center for Infectious Disease"/>
            <person name="Wu L."/>
            <person name="Ma J."/>
        </authorList>
    </citation>
    <scope>NUCLEOTIDE SEQUENCE [LARGE SCALE GENOMIC DNA]</scope>
    <source>
        <strain evidence="4">DFY28</strain>
    </source>
</reference>
<protein>
    <recommendedName>
        <fullName evidence="5">Lipoprotein</fullName>
    </recommendedName>
</protein>
<dbReference type="PROSITE" id="PS51257">
    <property type="entry name" value="PROKAR_LIPOPROTEIN"/>
    <property type="match status" value="1"/>
</dbReference>
<accession>A0ABW1QZC0</accession>
<dbReference type="RefSeq" id="WP_128222024.1">
    <property type="nucleotide sequence ID" value="NZ_CP034929.1"/>
</dbReference>
<evidence type="ECO:0008006" key="5">
    <source>
        <dbReference type="Google" id="ProtNLM"/>
    </source>
</evidence>
<evidence type="ECO:0000256" key="1">
    <source>
        <dbReference type="SAM" id="MobiDB-lite"/>
    </source>
</evidence>
<feature type="chain" id="PRO_5045338840" description="Lipoprotein" evidence="2">
    <location>
        <begin position="25"/>
        <end position="159"/>
    </location>
</feature>
<gene>
    <name evidence="3" type="ORF">ACFPWU_14525</name>
</gene>
<dbReference type="Proteomes" id="UP001596098">
    <property type="component" value="Unassembled WGS sequence"/>
</dbReference>
<proteinExistence type="predicted"/>
<feature type="signal peptide" evidence="2">
    <location>
        <begin position="1"/>
        <end position="24"/>
    </location>
</feature>
<evidence type="ECO:0000313" key="3">
    <source>
        <dbReference type="EMBL" id="MFC6154879.1"/>
    </source>
</evidence>
<evidence type="ECO:0000313" key="4">
    <source>
        <dbReference type="Proteomes" id="UP001596098"/>
    </source>
</evidence>